<dbReference type="InterPro" id="IPR044635">
    <property type="entry name" value="UBP14-like"/>
</dbReference>
<dbReference type="Proteomes" id="UP000323386">
    <property type="component" value="Unassembled WGS sequence"/>
</dbReference>
<reference evidence="9 10" key="1">
    <citation type="submission" date="2018-03" db="EMBL/GenBank/DDBJ databases">
        <authorList>
            <person name="Guldener U."/>
        </authorList>
    </citation>
    <scope>NUCLEOTIDE SEQUENCE [LARGE SCALE GENOMIC DNA]</scope>
    <source>
        <strain evidence="9 10">DAOM196992</strain>
    </source>
</reference>
<evidence type="ECO:0000256" key="4">
    <source>
        <dbReference type="ARBA" id="ARBA00022786"/>
    </source>
</evidence>
<dbReference type="PANTHER" id="PTHR43982">
    <property type="entry name" value="UBIQUITIN CARBOXYL-TERMINAL HYDROLASE"/>
    <property type="match status" value="1"/>
</dbReference>
<comment type="catalytic activity">
    <reaction evidence="1">
        <text>Thiol-dependent hydrolysis of ester, thioester, amide, peptide and isopeptide bonds formed by the C-terminal Gly of ubiquitin (a 76-residue protein attached to proteins as an intracellular targeting signal).</text>
        <dbReference type="EC" id="3.4.19.12"/>
    </reaction>
</comment>
<proteinExistence type="predicted"/>
<dbReference type="InterPro" id="IPR025305">
    <property type="entry name" value="UCH_repeat_domain"/>
</dbReference>
<feature type="compositionally biased region" description="Polar residues" evidence="7">
    <location>
        <begin position="1190"/>
        <end position="1199"/>
    </location>
</feature>
<dbReference type="InterPro" id="IPR018200">
    <property type="entry name" value="USP_CS"/>
</dbReference>
<feature type="compositionally biased region" description="Low complexity" evidence="7">
    <location>
        <begin position="840"/>
        <end position="865"/>
    </location>
</feature>
<keyword evidence="10" id="KW-1185">Reference proteome</keyword>
<feature type="region of interest" description="Disordered" evidence="7">
    <location>
        <begin position="115"/>
        <end position="152"/>
    </location>
</feature>
<dbReference type="Gene3D" id="3.90.70.10">
    <property type="entry name" value="Cysteine proteinases"/>
    <property type="match status" value="2"/>
</dbReference>
<dbReference type="InterPro" id="IPR001394">
    <property type="entry name" value="Peptidase_C19_UCH"/>
</dbReference>
<dbReference type="GO" id="GO:0016579">
    <property type="term" value="P:protein deubiquitination"/>
    <property type="evidence" value="ECO:0007669"/>
    <property type="project" value="InterPro"/>
</dbReference>
<evidence type="ECO:0000256" key="6">
    <source>
        <dbReference type="ARBA" id="ARBA00022807"/>
    </source>
</evidence>
<feature type="region of interest" description="Disordered" evidence="7">
    <location>
        <begin position="779"/>
        <end position="916"/>
    </location>
</feature>
<feature type="compositionally biased region" description="Low complexity" evidence="7">
    <location>
        <begin position="1210"/>
        <end position="1221"/>
    </location>
</feature>
<feature type="region of interest" description="Disordered" evidence="7">
    <location>
        <begin position="1185"/>
        <end position="1232"/>
    </location>
</feature>
<name>A0A5C3EUN2_9BASI</name>
<feature type="domain" description="USP" evidence="8">
    <location>
        <begin position="663"/>
        <end position="1359"/>
    </location>
</feature>
<dbReference type="GO" id="GO:0043161">
    <property type="term" value="P:proteasome-mediated ubiquitin-dependent protein catabolic process"/>
    <property type="evidence" value="ECO:0007669"/>
    <property type="project" value="InterPro"/>
</dbReference>
<evidence type="ECO:0000259" key="8">
    <source>
        <dbReference type="PROSITE" id="PS50235"/>
    </source>
</evidence>
<dbReference type="EC" id="3.4.19.12" evidence="2"/>
<evidence type="ECO:0000256" key="1">
    <source>
        <dbReference type="ARBA" id="ARBA00000707"/>
    </source>
</evidence>
<dbReference type="GO" id="GO:0061136">
    <property type="term" value="P:regulation of proteasomal protein catabolic process"/>
    <property type="evidence" value="ECO:0007669"/>
    <property type="project" value="TreeGrafter"/>
</dbReference>
<feature type="compositionally biased region" description="Low complexity" evidence="7">
    <location>
        <begin position="130"/>
        <end position="147"/>
    </location>
</feature>
<feature type="region of interest" description="Disordered" evidence="7">
    <location>
        <begin position="699"/>
        <end position="719"/>
    </location>
</feature>
<dbReference type="PROSITE" id="PS00973">
    <property type="entry name" value="USP_2"/>
    <property type="match status" value="1"/>
</dbReference>
<dbReference type="PROSITE" id="PS50235">
    <property type="entry name" value="USP_3"/>
    <property type="match status" value="1"/>
</dbReference>
<dbReference type="Pfam" id="PF00443">
    <property type="entry name" value="UCH"/>
    <property type="match status" value="2"/>
</dbReference>
<feature type="compositionally biased region" description="Pro residues" evidence="7">
    <location>
        <begin position="120"/>
        <end position="129"/>
    </location>
</feature>
<dbReference type="InterPro" id="IPR028889">
    <property type="entry name" value="USP"/>
</dbReference>
<protein>
    <recommendedName>
        <fullName evidence="2">ubiquitinyl hydrolase 1</fullName>
        <ecNumber evidence="2">3.4.19.12</ecNumber>
    </recommendedName>
</protein>
<evidence type="ECO:0000256" key="3">
    <source>
        <dbReference type="ARBA" id="ARBA00022670"/>
    </source>
</evidence>
<dbReference type="SUPFAM" id="SSF54001">
    <property type="entry name" value="Cysteine proteinases"/>
    <property type="match status" value="1"/>
</dbReference>
<gene>
    <name evidence="9" type="ORF">PSFLO_01469</name>
</gene>
<dbReference type="PROSITE" id="PS00972">
    <property type="entry name" value="USP_1"/>
    <property type="match status" value="1"/>
</dbReference>
<evidence type="ECO:0000256" key="7">
    <source>
        <dbReference type="SAM" id="MobiDB-lite"/>
    </source>
</evidence>
<sequence length="1402" mass="151023">MGILRDIGPDADAGTHPEPIIAESITQPPVTLPPEDAPIDIRIDDNGTLPPDDAPVHLPAYSPHTALGAPIADRPPIERKLTPVGSYPIHLPGALWESGIMLNPNLSLLDVWVEQDPQPDDAPPAPPTSSSPVVAAAGSSTSEAAAAAPPPIAPAPPVDDFFAAKPHPDAMFVPETLEWRLVVEEAKLSKRPNPDDSIFTIDALFEACNLRPRSVRVYETVPTTLPAAVQLYPVRSGGGSNAGAVGGEVVVEDFNSHKCWITGHRLLSSPPDTITTVIDRRILIRFRENRRSEPAVGMSPQETFVRALRVLVRVVGNAAHGDTRSIVTHGATMRQKLIYDDIVRDIFEQLGWTTAVIPTDGRETVRPTGPADGPEASRRLLRAWMELQLWLAYETELLKAENPASSILSQPNPAGAIITSVMTRDAKLRLKELIDYRSDQVSSRDELVKFAYLIKLETDANQAELLLTCVEAIQTGQRQDSQVLGELLAYEKSRGRFTTHDLDKAYGQLQLSERDLGGAVSRNKIPHDFILDSYRARLRDAAARGDASDYHGAKEALKVISQSLGSPDMLAHACNAMFEMELDQASTLLEVGQDFDDVTVLAIYDIRVGDAPGKTEMLRDALFSIAESRKSEYLRSFLRTGKKPEETQAHDAWQQMPSADRPAGINNIGNTCYLNSVLQYFFTIREIRERVFQLAAATSGTGQQHGHDPAAALDSVSRSRRVGGRKVSAREVERSMRFVTHLAELFHQLIHTPDLAVTPKRELAYLALVSSRVEEDEAVAGGAAATPKVGPSQTILSEEPTSISPVQEKSLLPEPSEGEGATAASVDQAESMDQSETQITAPPTGTGPVDGDPAGEANAADAADVPLPPSRSVTMDVSSSPPAADPASIALPPSRAATVAVPPPLPRRPKRADTPAAPMIASSSDAAVPPPARQNSLMQFGAQQDVSECLDNCLFQLEIALAAQNNAVDESQGGAELPADTGRMDVDDNSAPLFEEASADEDLLSKLFLGKTCQQLELVEPDAAKGPSIHTKKEVFKILPVDVLEEGRDLYDGLDGFFDEETLIGSEGKPVRRTVTLLEPPPLLQIQLQRVQYDRQTMRAFKSQAHLEMYETLYMDRYLDFDPADPEDQVRLDKRRRSREARRKIAALRARMAELRPNGKPAMSQSLLNTEQVLKDLAQIAPLEDGAGAGSSQMDTSSASGGGTPDIRGATDAADQDATTTPAPPSEPLSSLITPDLLSFLHAESDSVVSEISSSERAISALKEEMTSIWTDEKRAEYSLAAVFMHRGEASHGHYFLNQRCLSSSSSSAAAAAAAGQQQQGGEGKWFKYNDNVVSVAEAKDVLRDTTGATPYLVTYGMQLDSLIDPSLDSSASASASASAAVAVAAQEEGRPPSTGTGMDVS</sequence>
<keyword evidence="5" id="KW-0378">Hydrolase</keyword>
<organism evidence="9 10">
    <name type="scientific">Pseudozyma flocculosa</name>
    <dbReference type="NCBI Taxonomy" id="84751"/>
    <lineage>
        <taxon>Eukaryota</taxon>
        <taxon>Fungi</taxon>
        <taxon>Dikarya</taxon>
        <taxon>Basidiomycota</taxon>
        <taxon>Ustilaginomycotina</taxon>
        <taxon>Ustilaginomycetes</taxon>
        <taxon>Ustilaginales</taxon>
        <taxon>Ustilaginaceae</taxon>
        <taxon>Pseudozyma</taxon>
    </lineage>
</organism>
<evidence type="ECO:0000256" key="2">
    <source>
        <dbReference type="ARBA" id="ARBA00012759"/>
    </source>
</evidence>
<dbReference type="Pfam" id="PF13446">
    <property type="entry name" value="RPT"/>
    <property type="match status" value="1"/>
</dbReference>
<evidence type="ECO:0000313" key="9">
    <source>
        <dbReference type="EMBL" id="SPO35998.1"/>
    </source>
</evidence>
<evidence type="ECO:0000313" key="10">
    <source>
        <dbReference type="Proteomes" id="UP000323386"/>
    </source>
</evidence>
<dbReference type="CDD" id="cd02666">
    <property type="entry name" value="Peptidase_C19J"/>
    <property type="match status" value="1"/>
</dbReference>
<dbReference type="GO" id="GO:0004843">
    <property type="term" value="F:cysteine-type deubiquitinase activity"/>
    <property type="evidence" value="ECO:0007669"/>
    <property type="project" value="UniProtKB-EC"/>
</dbReference>
<dbReference type="InterPro" id="IPR038765">
    <property type="entry name" value="Papain-like_cys_pep_sf"/>
</dbReference>
<accession>A0A5C3EUN2</accession>
<evidence type="ECO:0000256" key="5">
    <source>
        <dbReference type="ARBA" id="ARBA00022801"/>
    </source>
</evidence>
<dbReference type="EMBL" id="OOIP01000003">
    <property type="protein sequence ID" value="SPO35998.1"/>
    <property type="molecule type" value="Genomic_DNA"/>
</dbReference>
<keyword evidence="3" id="KW-0645">Protease</keyword>
<feature type="region of interest" description="Disordered" evidence="7">
    <location>
        <begin position="1379"/>
        <end position="1402"/>
    </location>
</feature>
<feature type="compositionally biased region" description="Low complexity" evidence="7">
    <location>
        <begin position="878"/>
        <end position="894"/>
    </location>
</feature>
<feature type="compositionally biased region" description="Polar residues" evidence="7">
    <location>
        <begin position="791"/>
        <end position="807"/>
    </location>
</feature>
<dbReference type="GO" id="GO:0070628">
    <property type="term" value="F:proteasome binding"/>
    <property type="evidence" value="ECO:0007669"/>
    <property type="project" value="TreeGrafter"/>
</dbReference>
<dbReference type="OrthoDB" id="2420415at2759"/>
<keyword evidence="6" id="KW-0788">Thiol protease</keyword>
<dbReference type="PANTHER" id="PTHR43982:SF6">
    <property type="entry name" value="UBIQUITIN CARBOXYL-TERMINAL HYDROLASE 2-RELATED"/>
    <property type="match status" value="1"/>
</dbReference>
<keyword evidence="4" id="KW-0833">Ubl conjugation pathway</keyword>